<dbReference type="InterPro" id="IPR047415">
    <property type="entry name" value="Pcf11_CID"/>
</dbReference>
<dbReference type="GO" id="GO:0006369">
    <property type="term" value="P:termination of RNA polymerase II transcription"/>
    <property type="evidence" value="ECO:0007669"/>
    <property type="project" value="InterPro"/>
</dbReference>
<dbReference type="SMART" id="SM00582">
    <property type="entry name" value="RPR"/>
    <property type="match status" value="1"/>
</dbReference>
<sequence length="636" mass="70842">MSHGLSAAELEEIRVSYEEELAGLTFNSKPIINMLTTIAQENLNAASVICKTIEDRIRSAPPHQKLPVMYLLDSISKNVGSPFTPIFGRNLYKTYMDCYTAVDNNTRRSLESLFSTWKLPVAGSNSPVPVYPVEDTRRIDDALLRIRAVQDRNPGYLSYSQTPIPYNSPSPFPQQHLQQYPGQSSARYAEPPQEMYRQPHPAQYGHFPIQPVQMAVRNTAATAIISDIDGLLRTLDARARLNPEDATTLKFITSLRGLHELLSTQNLRPLQLDDIRNSLREVAAFCAQPVRTLHQQNVQPPQHLLGTQNPQMDLFAQLAKAGILPQSGSNTPVSVPAFLQPQANVIYVELSSNAMLQSRPELIDVLYTSMPLQCYQCGRRWKDTPADRILKDEHLDWHFKTNKRLREHSVRTQSRALYLSETEWINFTLATDNAQDQTNPSSNKTVDPSTATIPKPSDPALQDSVCPICKEPFDTDWDDTNEQWVWKNAVDIGGTAFHSTCHAETIAAQKKAASVKSSAKLGSKHENDSNPVEVPTITEEEEDEDIVLPGMHAEPSIKNEEVESDEQPSNLPNSAVIKEEDGPETAIPFKLEDALKSLSGTLSAINGSGQNVAPNGVKRKASEEVEDRRVKVEPEV</sequence>
<dbReference type="InterPro" id="IPR008942">
    <property type="entry name" value="ENTH_VHS"/>
</dbReference>
<protein>
    <submittedName>
        <fullName evidence="4">mRNA cleavage factor complex component Pcf11</fullName>
    </submittedName>
</protein>
<feature type="compositionally biased region" description="Basic and acidic residues" evidence="1">
    <location>
        <begin position="620"/>
        <end position="636"/>
    </location>
</feature>
<dbReference type="GO" id="GO:0003729">
    <property type="term" value="F:mRNA binding"/>
    <property type="evidence" value="ECO:0007669"/>
    <property type="project" value="InterPro"/>
</dbReference>
<dbReference type="InterPro" id="IPR054127">
    <property type="entry name" value="Pcf11_C"/>
</dbReference>
<feature type="region of interest" description="Disordered" evidence="1">
    <location>
        <begin position="517"/>
        <end position="542"/>
    </location>
</feature>
<dbReference type="SUPFAM" id="SSF48464">
    <property type="entry name" value="ENTH/VHS domain"/>
    <property type="match status" value="1"/>
</dbReference>
<feature type="compositionally biased region" description="Polar residues" evidence="1">
    <location>
        <begin position="431"/>
        <end position="452"/>
    </location>
</feature>
<evidence type="ECO:0000313" key="5">
    <source>
        <dbReference type="Proteomes" id="UP000013776"/>
    </source>
</evidence>
<keyword evidence="5" id="KW-1185">Reference proteome</keyword>
<organism evidence="4 5">
    <name type="scientific">Taphrina deformans (strain PYCC 5710 / ATCC 11124 / CBS 356.35 / IMI 108563 / JCM 9778 / NBRC 8474)</name>
    <name type="common">Peach leaf curl fungus</name>
    <name type="synonym">Lalaria deformans</name>
    <dbReference type="NCBI Taxonomy" id="1097556"/>
    <lineage>
        <taxon>Eukaryota</taxon>
        <taxon>Fungi</taxon>
        <taxon>Dikarya</taxon>
        <taxon>Ascomycota</taxon>
        <taxon>Taphrinomycotina</taxon>
        <taxon>Taphrinomycetes</taxon>
        <taxon>Taphrinales</taxon>
        <taxon>Taphrinaceae</taxon>
        <taxon>Taphrina</taxon>
    </lineage>
</organism>
<dbReference type="Pfam" id="PF21936">
    <property type="entry name" value="Pcf11_C"/>
    <property type="match status" value="1"/>
</dbReference>
<evidence type="ECO:0000259" key="2">
    <source>
        <dbReference type="PROSITE" id="PS50179"/>
    </source>
</evidence>
<feature type="region of interest" description="Disordered" evidence="1">
    <location>
        <begin position="556"/>
        <end position="581"/>
    </location>
</feature>
<dbReference type="GO" id="GO:0016192">
    <property type="term" value="P:vesicle-mediated transport"/>
    <property type="evidence" value="ECO:0007669"/>
    <property type="project" value="UniProtKB-ARBA"/>
</dbReference>
<dbReference type="VEuPathDB" id="FungiDB:TAPDE_002918"/>
<proteinExistence type="predicted"/>
<dbReference type="Gene3D" id="1.25.40.90">
    <property type="match status" value="1"/>
</dbReference>
<dbReference type="InterPro" id="IPR045154">
    <property type="entry name" value="PCF11-like"/>
</dbReference>
<name>R4XB14_TAPDE</name>
<evidence type="ECO:0000259" key="3">
    <source>
        <dbReference type="PROSITE" id="PS51391"/>
    </source>
</evidence>
<dbReference type="PROSITE" id="PS50179">
    <property type="entry name" value="VHS"/>
    <property type="match status" value="1"/>
</dbReference>
<feature type="domain" description="VHS" evidence="2">
    <location>
        <begin position="31"/>
        <end position="154"/>
    </location>
</feature>
<accession>R4XB14</accession>
<dbReference type="InterPro" id="IPR006569">
    <property type="entry name" value="CID_dom"/>
</dbReference>
<dbReference type="GO" id="GO:0000993">
    <property type="term" value="F:RNA polymerase II complex binding"/>
    <property type="evidence" value="ECO:0007669"/>
    <property type="project" value="InterPro"/>
</dbReference>
<evidence type="ECO:0000256" key="1">
    <source>
        <dbReference type="SAM" id="MobiDB-lite"/>
    </source>
</evidence>
<dbReference type="GO" id="GO:0043130">
    <property type="term" value="F:ubiquitin binding"/>
    <property type="evidence" value="ECO:0007669"/>
    <property type="project" value="InterPro"/>
</dbReference>
<comment type="caution">
    <text evidence="4">The sequence shown here is derived from an EMBL/GenBank/DDBJ whole genome shotgun (WGS) entry which is preliminary data.</text>
</comment>
<dbReference type="CDD" id="cd16982">
    <property type="entry name" value="CID_Pcf11"/>
    <property type="match status" value="1"/>
</dbReference>
<feature type="region of interest" description="Disordered" evidence="1">
    <location>
        <begin position="431"/>
        <end position="461"/>
    </location>
</feature>
<dbReference type="PANTHER" id="PTHR15921:SF3">
    <property type="entry name" value="PRE-MRNA CLEAVAGE COMPLEX 2 PROTEIN PCF11"/>
    <property type="match status" value="1"/>
</dbReference>
<dbReference type="InterPro" id="IPR002014">
    <property type="entry name" value="VHS_dom"/>
</dbReference>
<dbReference type="GO" id="GO:0005849">
    <property type="term" value="C:mRNA cleavage factor complex"/>
    <property type="evidence" value="ECO:0007669"/>
    <property type="project" value="TreeGrafter"/>
</dbReference>
<dbReference type="Pfam" id="PF04818">
    <property type="entry name" value="CID"/>
    <property type="match status" value="1"/>
</dbReference>
<dbReference type="EMBL" id="CAHR02000099">
    <property type="protein sequence ID" value="CCG82769.1"/>
    <property type="molecule type" value="Genomic_DNA"/>
</dbReference>
<dbReference type="PANTHER" id="PTHR15921">
    <property type="entry name" value="PRE-MRNA CLEAVAGE COMPLEX II"/>
    <property type="match status" value="1"/>
</dbReference>
<gene>
    <name evidence="4" type="ORF">TAPDE_002918</name>
</gene>
<feature type="region of interest" description="Disordered" evidence="1">
    <location>
        <begin position="605"/>
        <end position="636"/>
    </location>
</feature>
<dbReference type="FunFam" id="1.25.40.90:FF:000016">
    <property type="entry name" value="mRNA cleavage factor complex component Pcf11"/>
    <property type="match status" value="1"/>
</dbReference>
<dbReference type="Proteomes" id="UP000013776">
    <property type="component" value="Unassembled WGS sequence"/>
</dbReference>
<dbReference type="PROSITE" id="PS51391">
    <property type="entry name" value="CID"/>
    <property type="match status" value="1"/>
</dbReference>
<feature type="domain" description="CID" evidence="3">
    <location>
        <begin position="9"/>
        <end position="147"/>
    </location>
</feature>
<reference evidence="4 5" key="1">
    <citation type="journal article" date="2013" name="MBio">
        <title>Genome sequencing of the plant pathogen Taphrina deformans, the causal agent of peach leaf curl.</title>
        <authorList>
            <person name="Cisse O.H."/>
            <person name="Almeida J.M.G.C.F."/>
            <person name="Fonseca A."/>
            <person name="Kumar A.A."/>
            <person name="Salojaervi J."/>
            <person name="Overmyer K."/>
            <person name="Hauser P.M."/>
            <person name="Pagni M."/>
        </authorList>
    </citation>
    <scope>NUCLEOTIDE SEQUENCE [LARGE SCALE GENOMIC DNA]</scope>
    <source>
        <strain evidence="5">PYCC 5710 / ATCC 11124 / CBS 356.35 / IMI 108563 / JCM 9778 / NBRC 8474</strain>
    </source>
</reference>
<dbReference type="OrthoDB" id="2129491at2759"/>
<dbReference type="GO" id="GO:0035091">
    <property type="term" value="F:phosphatidylinositol binding"/>
    <property type="evidence" value="ECO:0007669"/>
    <property type="project" value="InterPro"/>
</dbReference>
<dbReference type="GO" id="GO:0007034">
    <property type="term" value="P:vacuolar transport"/>
    <property type="evidence" value="ECO:0007669"/>
    <property type="project" value="UniProtKB-ARBA"/>
</dbReference>
<dbReference type="GO" id="GO:0005737">
    <property type="term" value="C:cytoplasm"/>
    <property type="evidence" value="ECO:0007669"/>
    <property type="project" value="TreeGrafter"/>
</dbReference>
<dbReference type="eggNOG" id="KOG2071">
    <property type="taxonomic scope" value="Eukaryota"/>
</dbReference>
<dbReference type="STRING" id="1097556.R4XB14"/>
<evidence type="ECO:0000313" key="4">
    <source>
        <dbReference type="EMBL" id="CCG82769.1"/>
    </source>
</evidence>
<dbReference type="GO" id="GO:0031124">
    <property type="term" value="P:mRNA 3'-end processing"/>
    <property type="evidence" value="ECO:0007669"/>
    <property type="project" value="InterPro"/>
</dbReference>
<dbReference type="AlphaFoldDB" id="R4XB14"/>